<evidence type="ECO:0000256" key="2">
    <source>
        <dbReference type="SAM" id="MobiDB-lite"/>
    </source>
</evidence>
<dbReference type="InterPro" id="IPR034829">
    <property type="entry name" value="DnaD-like_sf"/>
</dbReference>
<name>A0A9D2MBS9_9FIRM</name>
<organism evidence="4 5">
    <name type="scientific">Candidatus Flavonifractor intestinipullorum</name>
    <dbReference type="NCBI Taxonomy" id="2838587"/>
    <lineage>
        <taxon>Bacteria</taxon>
        <taxon>Bacillati</taxon>
        <taxon>Bacillota</taxon>
        <taxon>Clostridia</taxon>
        <taxon>Eubacteriales</taxon>
        <taxon>Oscillospiraceae</taxon>
        <taxon>Flavonifractor</taxon>
    </lineage>
</organism>
<dbReference type="Proteomes" id="UP000824208">
    <property type="component" value="Unassembled WGS sequence"/>
</dbReference>
<evidence type="ECO:0000256" key="1">
    <source>
        <dbReference type="ARBA" id="ARBA00093462"/>
    </source>
</evidence>
<dbReference type="Pfam" id="PF07261">
    <property type="entry name" value="DnaB_2"/>
    <property type="match status" value="1"/>
</dbReference>
<feature type="compositionally biased region" description="Pro residues" evidence="2">
    <location>
        <begin position="286"/>
        <end position="296"/>
    </location>
</feature>
<dbReference type="AlphaFoldDB" id="A0A9D2MBS9"/>
<evidence type="ECO:0000259" key="3">
    <source>
        <dbReference type="Pfam" id="PF07261"/>
    </source>
</evidence>
<sequence>MAGKLLYAGNILSLPAEAADRLLGAGNGDAALLYLYLLRRGGVFEPERAARTLRWEVRRGEEAFAALVQMGLADREAKAAPAPQPEPDEPPEYTAADLNREMEDTASPFPALVGEVQRRLGKILSTADLKMLYTLYDYLALPAEVIMLLVSWCIEEMERKYGPGRRPRMPQIRKEGFAWRRLGLDTAEAAEAHLRRQAALRTRTAQVLPLLDIRGREPVEAERKYIESWLDMGFEDGAIRLAYERTVLQKQSMNWRYMNSILKSWHQKGLHTVAAIQAGDSGRPRPTAPQPAPAPPGEAERRVREDLERMREYMRRQQDGEGG</sequence>
<dbReference type="NCBIfam" id="TIGR01446">
    <property type="entry name" value="DnaD_dom"/>
    <property type="match status" value="1"/>
</dbReference>
<protein>
    <submittedName>
        <fullName evidence="4">DnaD domain protein</fullName>
    </submittedName>
</protein>
<feature type="domain" description="DnaB/C C-terminal" evidence="3">
    <location>
        <begin position="214"/>
        <end position="277"/>
    </location>
</feature>
<dbReference type="InterPro" id="IPR006343">
    <property type="entry name" value="DnaB/C_C"/>
</dbReference>
<dbReference type="EMBL" id="DWYC01000087">
    <property type="protein sequence ID" value="HJB57737.1"/>
    <property type="molecule type" value="Genomic_DNA"/>
</dbReference>
<gene>
    <name evidence="4" type="ORF">H9714_09320</name>
</gene>
<dbReference type="SUPFAM" id="SSF158499">
    <property type="entry name" value="DnaD domain-like"/>
    <property type="match status" value="1"/>
</dbReference>
<dbReference type="Gene3D" id="1.10.10.630">
    <property type="entry name" value="DnaD domain-like"/>
    <property type="match status" value="2"/>
</dbReference>
<comment type="caution">
    <text evidence="4">The sequence shown here is derived from an EMBL/GenBank/DDBJ whole genome shotgun (WGS) entry which is preliminary data.</text>
</comment>
<reference evidence="4" key="2">
    <citation type="submission" date="2021-04" db="EMBL/GenBank/DDBJ databases">
        <authorList>
            <person name="Gilroy R."/>
        </authorList>
    </citation>
    <scope>NUCLEOTIDE SEQUENCE</scope>
    <source>
        <strain evidence="4">CHK189-11263</strain>
    </source>
</reference>
<feature type="compositionally biased region" description="Basic and acidic residues" evidence="2">
    <location>
        <begin position="298"/>
        <end position="323"/>
    </location>
</feature>
<evidence type="ECO:0000313" key="5">
    <source>
        <dbReference type="Proteomes" id="UP000824208"/>
    </source>
</evidence>
<feature type="region of interest" description="Disordered" evidence="2">
    <location>
        <begin position="279"/>
        <end position="323"/>
    </location>
</feature>
<comment type="similarity">
    <text evidence="1">Belongs to the DnaB/DnaD family.</text>
</comment>
<evidence type="ECO:0000313" key="4">
    <source>
        <dbReference type="EMBL" id="HJB57737.1"/>
    </source>
</evidence>
<accession>A0A9D2MBS9</accession>
<proteinExistence type="inferred from homology"/>
<reference evidence="4" key="1">
    <citation type="journal article" date="2021" name="PeerJ">
        <title>Extensive microbial diversity within the chicken gut microbiome revealed by metagenomics and culture.</title>
        <authorList>
            <person name="Gilroy R."/>
            <person name="Ravi A."/>
            <person name="Getino M."/>
            <person name="Pursley I."/>
            <person name="Horton D.L."/>
            <person name="Alikhan N.F."/>
            <person name="Baker D."/>
            <person name="Gharbi K."/>
            <person name="Hall N."/>
            <person name="Watson M."/>
            <person name="Adriaenssens E.M."/>
            <person name="Foster-Nyarko E."/>
            <person name="Jarju S."/>
            <person name="Secka A."/>
            <person name="Antonio M."/>
            <person name="Oren A."/>
            <person name="Chaudhuri R.R."/>
            <person name="La Ragione R."/>
            <person name="Hildebrand F."/>
            <person name="Pallen M.J."/>
        </authorList>
    </citation>
    <scope>NUCLEOTIDE SEQUENCE</scope>
    <source>
        <strain evidence="4">CHK189-11263</strain>
    </source>
</reference>